<dbReference type="CDD" id="cd00761">
    <property type="entry name" value="Glyco_tranf_GTA_type"/>
    <property type="match status" value="1"/>
</dbReference>
<dbReference type="RefSeq" id="WP_090367064.1">
    <property type="nucleotide sequence ID" value="NZ_FNEM01000015.1"/>
</dbReference>
<reference evidence="2" key="1">
    <citation type="submission" date="2016-10" db="EMBL/GenBank/DDBJ databases">
        <authorList>
            <person name="Varghese N."/>
            <person name="Submissions S."/>
        </authorList>
    </citation>
    <scope>NUCLEOTIDE SEQUENCE [LARGE SCALE GENOMIC DNA]</scope>
    <source>
        <strain evidence="2">DSM 23317</strain>
    </source>
</reference>
<organism evidence="1 2">
    <name type="scientific">Ferrimonas sediminum</name>
    <dbReference type="NCBI Taxonomy" id="718193"/>
    <lineage>
        <taxon>Bacteria</taxon>
        <taxon>Pseudomonadati</taxon>
        <taxon>Pseudomonadota</taxon>
        <taxon>Gammaproteobacteria</taxon>
        <taxon>Alteromonadales</taxon>
        <taxon>Ferrimonadaceae</taxon>
        <taxon>Ferrimonas</taxon>
    </lineage>
</organism>
<accession>A0A1G8XPC0</accession>
<name>A0A1G8XPC0_9GAMM</name>
<dbReference type="InterPro" id="IPR029044">
    <property type="entry name" value="Nucleotide-diphossugar_trans"/>
</dbReference>
<dbReference type="AlphaFoldDB" id="A0A1G8XPC0"/>
<proteinExistence type="predicted"/>
<dbReference type="EMBL" id="FNEM01000015">
    <property type="protein sequence ID" value="SDJ92004.1"/>
    <property type="molecule type" value="Genomic_DNA"/>
</dbReference>
<keyword evidence="2" id="KW-1185">Reference proteome</keyword>
<dbReference type="OrthoDB" id="7055134at2"/>
<evidence type="ECO:0000313" key="2">
    <source>
        <dbReference type="Proteomes" id="UP000199527"/>
    </source>
</evidence>
<dbReference type="SUPFAM" id="SSF53448">
    <property type="entry name" value="Nucleotide-diphospho-sugar transferases"/>
    <property type="match status" value="1"/>
</dbReference>
<dbReference type="Proteomes" id="UP000199527">
    <property type="component" value="Unassembled WGS sequence"/>
</dbReference>
<dbReference type="GO" id="GO:0016740">
    <property type="term" value="F:transferase activity"/>
    <property type="evidence" value="ECO:0007669"/>
    <property type="project" value="UniProtKB-KW"/>
</dbReference>
<protein>
    <submittedName>
        <fullName evidence="1">Glycosyl transferase family 2</fullName>
    </submittedName>
</protein>
<dbReference type="Gene3D" id="3.90.550.10">
    <property type="entry name" value="Spore Coat Polysaccharide Biosynthesis Protein SpsA, Chain A"/>
    <property type="match status" value="1"/>
</dbReference>
<evidence type="ECO:0000313" key="1">
    <source>
        <dbReference type="EMBL" id="SDJ92004.1"/>
    </source>
</evidence>
<gene>
    <name evidence="1" type="ORF">SAMN04488540_11593</name>
</gene>
<keyword evidence="1" id="KW-0808">Transferase</keyword>
<sequence>MNTLVVTHVYQQAKPYLAELFASIQAQTDQEFDCLAFNYGLDAPLAEFGFVGTEVANDHNLGIPDARDWALRYALEQGYDLAIFIDADDVMAADRVARTKAAFSDEFGFYYTGLNLLSDRQRDFFEGQQPSQVTSVDAVMAHNFVGLSHFAINVKAAAAVIETMTCPLDVIAYDWFLTSALLLNGLKGKRVDSITYYRIYEQNTAGFTNSLTPEKLKRTISVKAIHYRVMAEYCRAHGFSAMLTAYADKRHHYQGLLAQVEVETPAQTRQRLTTIHPANAYWWSAI</sequence>